<proteinExistence type="predicted"/>
<dbReference type="AlphaFoldDB" id="A0AAN9ZC90"/>
<organism evidence="2 3">
    <name type="scientific">Gryllus longicercus</name>
    <dbReference type="NCBI Taxonomy" id="2509291"/>
    <lineage>
        <taxon>Eukaryota</taxon>
        <taxon>Metazoa</taxon>
        <taxon>Ecdysozoa</taxon>
        <taxon>Arthropoda</taxon>
        <taxon>Hexapoda</taxon>
        <taxon>Insecta</taxon>
        <taxon>Pterygota</taxon>
        <taxon>Neoptera</taxon>
        <taxon>Polyneoptera</taxon>
        <taxon>Orthoptera</taxon>
        <taxon>Ensifera</taxon>
        <taxon>Gryllidea</taxon>
        <taxon>Grylloidea</taxon>
        <taxon>Gryllidae</taxon>
        <taxon>Gryllinae</taxon>
        <taxon>Gryllus</taxon>
    </lineage>
</organism>
<name>A0AAN9ZC90_9ORTH</name>
<reference evidence="2 3" key="1">
    <citation type="submission" date="2024-03" db="EMBL/GenBank/DDBJ databases">
        <title>The genome assembly and annotation of the cricket Gryllus longicercus Weissman &amp; Gray.</title>
        <authorList>
            <person name="Szrajer S."/>
            <person name="Gray D."/>
            <person name="Ylla G."/>
        </authorList>
    </citation>
    <scope>NUCLEOTIDE SEQUENCE [LARGE SCALE GENOMIC DNA]</scope>
    <source>
        <strain evidence="2">DAG 2021-001</strain>
        <tissue evidence="2">Whole body minus gut</tissue>
    </source>
</reference>
<keyword evidence="1" id="KW-0732">Signal</keyword>
<sequence>MSISTCWVIIAAAVSNGLVQAHPATKALSRGVASQTDVQMNCTQQEVKCLAKGQIPHADGRCYTPLQRGPCPRGQRIVWDPEGVPGRRGRCATQPCLFGATQLVPHEGRCLSPAIARAVLCASGEIHFDATGSPACGGFPGWGQALQRHIRCFARKADIQLFSSDKNTQDVVRIASSLCAKDDSGKCVPESTGIDPKIVLSPEE</sequence>
<evidence type="ECO:0000256" key="1">
    <source>
        <dbReference type="SAM" id="SignalP"/>
    </source>
</evidence>
<dbReference type="Proteomes" id="UP001378592">
    <property type="component" value="Unassembled WGS sequence"/>
</dbReference>
<dbReference type="EMBL" id="JAZDUA010000070">
    <property type="protein sequence ID" value="KAK7869714.1"/>
    <property type="molecule type" value="Genomic_DNA"/>
</dbReference>
<feature type="signal peptide" evidence="1">
    <location>
        <begin position="1"/>
        <end position="21"/>
    </location>
</feature>
<evidence type="ECO:0008006" key="4">
    <source>
        <dbReference type="Google" id="ProtNLM"/>
    </source>
</evidence>
<evidence type="ECO:0000313" key="3">
    <source>
        <dbReference type="Proteomes" id="UP001378592"/>
    </source>
</evidence>
<feature type="chain" id="PRO_5042847930" description="Accessory gland protein" evidence="1">
    <location>
        <begin position="22"/>
        <end position="204"/>
    </location>
</feature>
<gene>
    <name evidence="2" type="ORF">R5R35_011783</name>
</gene>
<evidence type="ECO:0000313" key="2">
    <source>
        <dbReference type="EMBL" id="KAK7869714.1"/>
    </source>
</evidence>
<protein>
    <recommendedName>
        <fullName evidence="4">Accessory gland protein</fullName>
    </recommendedName>
</protein>
<keyword evidence="3" id="KW-1185">Reference proteome</keyword>
<accession>A0AAN9ZC90</accession>
<comment type="caution">
    <text evidence="2">The sequence shown here is derived from an EMBL/GenBank/DDBJ whole genome shotgun (WGS) entry which is preliminary data.</text>
</comment>